<dbReference type="InterPro" id="IPR027056">
    <property type="entry name" value="Gluconate_2DH_su3"/>
</dbReference>
<dbReference type="eggNOG" id="ENOG502ZA9S">
    <property type="taxonomic scope" value="Bacteria"/>
</dbReference>
<dbReference type="AlphaFoldDB" id="K4IT59"/>
<evidence type="ECO:0000313" key="2">
    <source>
        <dbReference type="Proteomes" id="UP000008514"/>
    </source>
</evidence>
<protein>
    <submittedName>
        <fullName evidence="1">Gluconate 2-dehydrogenase subunit 3 family protein</fullName>
    </submittedName>
</protein>
<dbReference type="OrthoDB" id="6385145at2"/>
<organism evidence="1 2">
    <name type="scientific">Psychroflexus torquis (strain ATCC 700755 / CIP 106069 / ACAM 623)</name>
    <dbReference type="NCBI Taxonomy" id="313595"/>
    <lineage>
        <taxon>Bacteria</taxon>
        <taxon>Pseudomonadati</taxon>
        <taxon>Bacteroidota</taxon>
        <taxon>Flavobacteriia</taxon>
        <taxon>Flavobacteriales</taxon>
        <taxon>Flavobacteriaceae</taxon>
        <taxon>Psychroflexus</taxon>
    </lineage>
</organism>
<dbReference type="KEGG" id="ptq:P700755_001831"/>
<accession>K4IT59</accession>
<name>K4IT59_PSYTT</name>
<dbReference type="Proteomes" id="UP000008514">
    <property type="component" value="Chromosome"/>
</dbReference>
<dbReference type="STRING" id="313595.P700755_001831"/>
<reference evidence="1" key="1">
    <citation type="submission" date="2006-03" db="EMBL/GenBank/DDBJ databases">
        <authorList>
            <person name="Bowman J."/>
            <person name="Ferriera S."/>
            <person name="Johnson J."/>
            <person name="Kravitz S."/>
            <person name="Halpern A."/>
            <person name="Remington K."/>
            <person name="Beeson K."/>
            <person name="Tran B."/>
            <person name="Rogers Y.-H."/>
            <person name="Friedman R."/>
            <person name="Venter J.C."/>
        </authorList>
    </citation>
    <scope>NUCLEOTIDE SEQUENCE [LARGE SCALE GENOMIC DNA]</scope>
    <source>
        <strain evidence="1">ATCC 700755</strain>
    </source>
</reference>
<dbReference type="RefSeq" id="WP_015024258.1">
    <property type="nucleotide sequence ID" value="NC_018721.1"/>
</dbReference>
<gene>
    <name evidence="1" type="ordered locus">P700755_001831</name>
</gene>
<dbReference type="Pfam" id="PF13618">
    <property type="entry name" value="Gluconate_2-dh3"/>
    <property type="match status" value="1"/>
</dbReference>
<proteinExistence type="predicted"/>
<reference evidence="1" key="2">
    <citation type="submission" date="2012-09" db="EMBL/GenBank/DDBJ databases">
        <title>The complete sequence of Psychroflexus torquis an extreme psychrophile from sea-ice that is stimulated by light.</title>
        <authorList>
            <person name="Feng S."/>
            <person name="Powell S.M."/>
            <person name="Bowman J.P."/>
        </authorList>
    </citation>
    <scope>NUCLEOTIDE SEQUENCE [LARGE SCALE GENOMIC DNA]</scope>
    <source>
        <strain evidence="1">ATCC 700755</strain>
    </source>
</reference>
<keyword evidence="2" id="KW-1185">Reference proteome</keyword>
<dbReference type="HOGENOM" id="CLU_089930_0_1_10"/>
<sequence>MKRRDAIKRMGYAAGFVVITPTILGILNSCTTEVAKWTPKFLMPEQAEVLIKLVNVFLPKTSLPSATDVNVPEFIDRYVDEVFTIEDQQLFKAAFSNTMTKIGKHQGVEVLSEVEDSQLKAFLDEHLMVKDEVDTEREANPDFKGKTTSEFLNTIKTMTIQAYLTNEKIGEEVLSYDPVPGAYYCGDLESLTEGKSWSLD</sequence>
<evidence type="ECO:0000313" key="1">
    <source>
        <dbReference type="EMBL" id="AFU68665.1"/>
    </source>
</evidence>
<dbReference type="EMBL" id="CP003879">
    <property type="protein sequence ID" value="AFU68665.1"/>
    <property type="molecule type" value="Genomic_DNA"/>
</dbReference>